<dbReference type="PANTHER" id="PTHR43163:SF6">
    <property type="entry name" value="DIPEPTIDE TRANSPORT SYSTEM PERMEASE PROTEIN DPPB-RELATED"/>
    <property type="match status" value="1"/>
</dbReference>
<evidence type="ECO:0000313" key="10">
    <source>
        <dbReference type="EMBL" id="VFJ55784.1"/>
    </source>
</evidence>
<evidence type="ECO:0000256" key="7">
    <source>
        <dbReference type="ARBA" id="ARBA00024202"/>
    </source>
</evidence>
<evidence type="ECO:0000256" key="3">
    <source>
        <dbReference type="ARBA" id="ARBA00022475"/>
    </source>
</evidence>
<dbReference type="InterPro" id="IPR035906">
    <property type="entry name" value="MetI-like_sf"/>
</dbReference>
<evidence type="ECO:0000259" key="9">
    <source>
        <dbReference type="PROSITE" id="PS50928"/>
    </source>
</evidence>
<evidence type="ECO:0000256" key="2">
    <source>
        <dbReference type="ARBA" id="ARBA00022448"/>
    </source>
</evidence>
<accession>A0A450SPA7</accession>
<sequence>MTYLLQRSIYYLSLSFGIILLSFVLFHAVPTDPARIMLGPNAEEAQVDALRSELGLDRPLSIQFATYLRNVAGLDFGTSFVDGRAVRVEVGKKLTVTLVLILASLILTLAYVVISIGTGILGIWKLTAFANFLWVSLPTMFSALLIAILSAYYYPFTTFSGTFSRFSDYLYLLPPAFILALYPMAVLSRIARAEMVRIDQSQFVIAARAKGLTESAVFRRHTLRNILIPFLAALSNQIPILFTSTFIVEIIFSIPGIGSLLVRSLLQRDFPMLEGIVIVNGLVIIVAYMLFEFIYPLVDPRVRDSRGAA</sequence>
<feature type="transmembrane region" description="Helical" evidence="8">
    <location>
        <begin position="9"/>
        <end position="29"/>
    </location>
</feature>
<keyword evidence="5 8" id="KW-1133">Transmembrane helix</keyword>
<dbReference type="AlphaFoldDB" id="A0A450SPA7"/>
<dbReference type="InterPro" id="IPR045621">
    <property type="entry name" value="BPD_transp_1_N"/>
</dbReference>
<name>A0A450SPA7_9GAMM</name>
<dbReference type="EMBL" id="CAADFD010000024">
    <property type="protein sequence ID" value="VFJ55784.1"/>
    <property type="molecule type" value="Genomic_DNA"/>
</dbReference>
<keyword evidence="6 8" id="KW-0472">Membrane</keyword>
<keyword evidence="2 8" id="KW-0813">Transport</keyword>
<comment type="similarity">
    <text evidence="7">Belongs to the binding-protein-dependent transport system permease family. OppBC subfamily.</text>
</comment>
<feature type="domain" description="ABC transmembrane type-1" evidence="9">
    <location>
        <begin position="97"/>
        <end position="295"/>
    </location>
</feature>
<evidence type="ECO:0000256" key="8">
    <source>
        <dbReference type="RuleBase" id="RU363032"/>
    </source>
</evidence>
<feature type="transmembrane region" description="Helical" evidence="8">
    <location>
        <begin position="169"/>
        <end position="187"/>
    </location>
</feature>
<evidence type="ECO:0000256" key="5">
    <source>
        <dbReference type="ARBA" id="ARBA00022989"/>
    </source>
</evidence>
<dbReference type="Gene3D" id="1.10.3720.10">
    <property type="entry name" value="MetI-like"/>
    <property type="match status" value="1"/>
</dbReference>
<reference evidence="10" key="1">
    <citation type="submission" date="2019-02" db="EMBL/GenBank/DDBJ databases">
        <authorList>
            <person name="Gruber-Vodicka R. H."/>
            <person name="Seah K. B. B."/>
        </authorList>
    </citation>
    <scope>NUCLEOTIDE SEQUENCE</scope>
    <source>
        <strain evidence="10">BECK_BZ106</strain>
    </source>
</reference>
<feature type="transmembrane region" description="Helical" evidence="8">
    <location>
        <begin position="131"/>
        <end position="154"/>
    </location>
</feature>
<dbReference type="CDD" id="cd06261">
    <property type="entry name" value="TM_PBP2"/>
    <property type="match status" value="1"/>
</dbReference>
<comment type="subcellular location">
    <subcellularLocation>
        <location evidence="1 8">Cell membrane</location>
        <topology evidence="1 8">Multi-pass membrane protein</topology>
    </subcellularLocation>
</comment>
<dbReference type="SUPFAM" id="SSF161098">
    <property type="entry name" value="MetI-like"/>
    <property type="match status" value="1"/>
</dbReference>
<evidence type="ECO:0000256" key="1">
    <source>
        <dbReference type="ARBA" id="ARBA00004651"/>
    </source>
</evidence>
<dbReference type="PROSITE" id="PS50928">
    <property type="entry name" value="ABC_TM1"/>
    <property type="match status" value="1"/>
</dbReference>
<keyword evidence="3" id="KW-1003">Cell membrane</keyword>
<feature type="transmembrane region" description="Helical" evidence="8">
    <location>
        <begin position="98"/>
        <end position="124"/>
    </location>
</feature>
<protein>
    <submittedName>
        <fullName evidence="10">Peptide/nickel transport system permease protein</fullName>
    </submittedName>
</protein>
<dbReference type="Pfam" id="PF00528">
    <property type="entry name" value="BPD_transp_1"/>
    <property type="match status" value="1"/>
</dbReference>
<keyword evidence="4 8" id="KW-0812">Transmembrane</keyword>
<dbReference type="Pfam" id="PF19300">
    <property type="entry name" value="BPD_transp_1_N"/>
    <property type="match status" value="1"/>
</dbReference>
<evidence type="ECO:0000256" key="4">
    <source>
        <dbReference type="ARBA" id="ARBA00022692"/>
    </source>
</evidence>
<proteinExistence type="inferred from homology"/>
<dbReference type="GO" id="GO:0005886">
    <property type="term" value="C:plasma membrane"/>
    <property type="evidence" value="ECO:0007669"/>
    <property type="project" value="UniProtKB-SubCell"/>
</dbReference>
<organism evidence="10">
    <name type="scientific">Candidatus Kentrum sp. FW</name>
    <dbReference type="NCBI Taxonomy" id="2126338"/>
    <lineage>
        <taxon>Bacteria</taxon>
        <taxon>Pseudomonadati</taxon>
        <taxon>Pseudomonadota</taxon>
        <taxon>Gammaproteobacteria</taxon>
        <taxon>Candidatus Kentrum</taxon>
    </lineage>
</organism>
<feature type="transmembrane region" description="Helical" evidence="8">
    <location>
        <begin position="226"/>
        <end position="255"/>
    </location>
</feature>
<feature type="transmembrane region" description="Helical" evidence="8">
    <location>
        <begin position="275"/>
        <end position="298"/>
    </location>
</feature>
<dbReference type="GO" id="GO:0055085">
    <property type="term" value="P:transmembrane transport"/>
    <property type="evidence" value="ECO:0007669"/>
    <property type="project" value="InterPro"/>
</dbReference>
<dbReference type="PANTHER" id="PTHR43163">
    <property type="entry name" value="DIPEPTIDE TRANSPORT SYSTEM PERMEASE PROTEIN DPPB-RELATED"/>
    <property type="match status" value="1"/>
</dbReference>
<gene>
    <name evidence="10" type="ORF">BECKFW1821B_GA0114236_102413</name>
</gene>
<evidence type="ECO:0000256" key="6">
    <source>
        <dbReference type="ARBA" id="ARBA00023136"/>
    </source>
</evidence>
<dbReference type="InterPro" id="IPR000515">
    <property type="entry name" value="MetI-like"/>
</dbReference>